<organism evidence="1">
    <name type="scientific">bioreactor metagenome</name>
    <dbReference type="NCBI Taxonomy" id="1076179"/>
    <lineage>
        <taxon>unclassified sequences</taxon>
        <taxon>metagenomes</taxon>
        <taxon>ecological metagenomes</taxon>
    </lineage>
</organism>
<sequence length="92" mass="9993">MEGIFRTGIVDIPALSQKRFDVFAIGKDQAVIEVDQSNTGRIVTSCRRIDYRCVGGRDADHACTRVGGSRRIISGSAIGLRIAAAGQQSHRY</sequence>
<proteinExistence type="predicted"/>
<evidence type="ECO:0000313" key="1">
    <source>
        <dbReference type="EMBL" id="MPM53096.1"/>
    </source>
</evidence>
<comment type="caution">
    <text evidence="1">The sequence shown here is derived from an EMBL/GenBank/DDBJ whole genome shotgun (WGS) entry which is preliminary data.</text>
</comment>
<gene>
    <name evidence="1" type="ORF">SDC9_99860</name>
</gene>
<accession>A0A645AJI2</accession>
<dbReference type="AlphaFoldDB" id="A0A645AJI2"/>
<protein>
    <submittedName>
        <fullName evidence="1">Uncharacterized protein</fullName>
    </submittedName>
</protein>
<name>A0A645AJI2_9ZZZZ</name>
<reference evidence="1" key="1">
    <citation type="submission" date="2019-08" db="EMBL/GenBank/DDBJ databases">
        <authorList>
            <person name="Kucharzyk K."/>
            <person name="Murdoch R.W."/>
            <person name="Higgins S."/>
            <person name="Loffler F."/>
        </authorList>
    </citation>
    <scope>NUCLEOTIDE SEQUENCE</scope>
</reference>
<dbReference type="EMBL" id="VSSQ01014171">
    <property type="protein sequence ID" value="MPM53096.1"/>
    <property type="molecule type" value="Genomic_DNA"/>
</dbReference>